<comment type="caution">
    <text evidence="3">The sequence shown here is derived from an EMBL/GenBank/DDBJ whole genome shotgun (WGS) entry which is preliminary data.</text>
</comment>
<feature type="transmembrane region" description="Helical" evidence="1">
    <location>
        <begin position="55"/>
        <end position="74"/>
    </location>
</feature>
<dbReference type="Proteomes" id="UP000176834">
    <property type="component" value="Unassembled WGS sequence"/>
</dbReference>
<proteinExistence type="predicted"/>
<feature type="transmembrane region" description="Helical" evidence="1">
    <location>
        <begin position="102"/>
        <end position="128"/>
    </location>
</feature>
<dbReference type="PANTHER" id="PTHR43229">
    <property type="entry name" value="NODULATION PROTEIN J"/>
    <property type="match status" value="1"/>
</dbReference>
<evidence type="ECO:0000313" key="3">
    <source>
        <dbReference type="EMBL" id="OGN06959.1"/>
    </source>
</evidence>
<sequence>MKIRRIYAVTLRSLYSSIHSLDKMTDAFYWPMIDLFLWGLTGTYFITTSENPTPILHWIVAAIVLWTVVYRAQYEISGNLLEELWSRNLVNLFVSPLKFSEWLIGFLAVGIIKSIASLAFAGVLALFLYKFQVLILGWRLLGYAGILLMTGWALGFFVTGIILRYGTRIQAIAWTIVWVIAPFAAVYYPMSILPEWGQYVARLIPITYVFEDMRLVIQTGSGNNINLLYGFALNGFYLILSYIFIRRSFSAVLKRGLVKVY</sequence>
<feature type="transmembrane region" description="Helical" evidence="1">
    <location>
        <begin position="27"/>
        <end position="46"/>
    </location>
</feature>
<feature type="transmembrane region" description="Helical" evidence="1">
    <location>
        <begin position="140"/>
        <end position="163"/>
    </location>
</feature>
<evidence type="ECO:0000313" key="4">
    <source>
        <dbReference type="Proteomes" id="UP000176834"/>
    </source>
</evidence>
<evidence type="ECO:0000256" key="1">
    <source>
        <dbReference type="SAM" id="Phobius"/>
    </source>
</evidence>
<evidence type="ECO:0000259" key="2">
    <source>
        <dbReference type="PROSITE" id="PS51012"/>
    </source>
</evidence>
<gene>
    <name evidence="3" type="ORF">A3B86_03350</name>
</gene>
<keyword evidence="1" id="KW-0812">Transmembrane</keyword>
<dbReference type="EMBL" id="MGJN01000012">
    <property type="protein sequence ID" value="OGN06959.1"/>
    <property type="molecule type" value="Genomic_DNA"/>
</dbReference>
<keyword evidence="1" id="KW-0472">Membrane</keyword>
<protein>
    <recommendedName>
        <fullName evidence="2">ABC transmembrane type-2 domain-containing protein</fullName>
    </recommendedName>
</protein>
<feature type="transmembrane region" description="Helical" evidence="1">
    <location>
        <begin position="169"/>
        <end position="188"/>
    </location>
</feature>
<accession>A0A1F8F3W4</accession>
<dbReference type="InterPro" id="IPR051784">
    <property type="entry name" value="Nod_factor_ABC_transporter"/>
</dbReference>
<reference evidence="3 4" key="1">
    <citation type="journal article" date="2016" name="Nat. Commun.">
        <title>Thousands of microbial genomes shed light on interconnected biogeochemical processes in an aquifer system.</title>
        <authorList>
            <person name="Anantharaman K."/>
            <person name="Brown C.T."/>
            <person name="Hug L.A."/>
            <person name="Sharon I."/>
            <person name="Castelle C.J."/>
            <person name="Probst A.J."/>
            <person name="Thomas B.C."/>
            <person name="Singh A."/>
            <person name="Wilkins M.J."/>
            <person name="Karaoz U."/>
            <person name="Brodie E.L."/>
            <person name="Williams K.H."/>
            <person name="Hubbard S.S."/>
            <person name="Banfield J.F."/>
        </authorList>
    </citation>
    <scope>NUCLEOTIDE SEQUENCE [LARGE SCALE GENOMIC DNA]</scope>
</reference>
<keyword evidence="1" id="KW-1133">Transmembrane helix</keyword>
<feature type="domain" description="ABC transmembrane type-2" evidence="2">
    <location>
        <begin position="22"/>
        <end position="248"/>
    </location>
</feature>
<dbReference type="AlphaFoldDB" id="A0A1F8F3W4"/>
<name>A0A1F8F3W4_9BACT</name>
<dbReference type="InterPro" id="IPR047817">
    <property type="entry name" value="ABC2_TM_bact-type"/>
</dbReference>
<organism evidence="3 4">
    <name type="scientific">Candidatus Yanofskybacteria bacterium RIFCSPHIGHO2_02_FULL_38_22b</name>
    <dbReference type="NCBI Taxonomy" id="1802673"/>
    <lineage>
        <taxon>Bacteria</taxon>
        <taxon>Candidatus Yanofskyibacteriota</taxon>
    </lineage>
</organism>
<dbReference type="PROSITE" id="PS51012">
    <property type="entry name" value="ABC_TM2"/>
    <property type="match status" value="1"/>
</dbReference>
<feature type="transmembrane region" description="Helical" evidence="1">
    <location>
        <begin position="227"/>
        <end position="245"/>
    </location>
</feature>
<dbReference type="PANTHER" id="PTHR43229:SF2">
    <property type="entry name" value="NODULATION PROTEIN J"/>
    <property type="match status" value="1"/>
</dbReference>